<dbReference type="Gramene" id="Pp3c15_550V3.2">
    <property type="protein sequence ID" value="Pp3c15_550V3.2"/>
    <property type="gene ID" value="Pp3c15_550"/>
</dbReference>
<dbReference type="Gramene" id="Pp3c15_550V3.1">
    <property type="protein sequence ID" value="Pp3c15_550V3.1"/>
    <property type="gene ID" value="Pp3c15_550"/>
</dbReference>
<evidence type="ECO:0000313" key="6">
    <source>
        <dbReference type="EMBL" id="PNR38843.1"/>
    </source>
</evidence>
<reference evidence="7" key="3">
    <citation type="submission" date="2020-12" db="UniProtKB">
        <authorList>
            <consortium name="EnsemblPlants"/>
        </authorList>
    </citation>
    <scope>IDENTIFICATION</scope>
</reference>
<dbReference type="Gene3D" id="2.40.100.10">
    <property type="entry name" value="Cyclophilin-like"/>
    <property type="match status" value="1"/>
</dbReference>
<dbReference type="InterPro" id="IPR002130">
    <property type="entry name" value="Cyclophilin-type_PPIase_dom"/>
</dbReference>
<dbReference type="SUPFAM" id="SSF101112">
    <property type="entry name" value="Oxygen-evolving enhancer protein 3"/>
    <property type="match status" value="1"/>
</dbReference>
<organism evidence="6">
    <name type="scientific">Physcomitrium patens</name>
    <name type="common">Spreading-leaved earth moss</name>
    <name type="synonym">Physcomitrella patens</name>
    <dbReference type="NCBI Taxonomy" id="3218"/>
    <lineage>
        <taxon>Eukaryota</taxon>
        <taxon>Viridiplantae</taxon>
        <taxon>Streptophyta</taxon>
        <taxon>Embryophyta</taxon>
        <taxon>Bryophyta</taxon>
        <taxon>Bryophytina</taxon>
        <taxon>Bryopsida</taxon>
        <taxon>Funariidae</taxon>
        <taxon>Funariales</taxon>
        <taxon>Funariaceae</taxon>
        <taxon>Physcomitrium</taxon>
    </lineage>
</organism>
<dbReference type="CDD" id="cd01924">
    <property type="entry name" value="cyclophilin_TLP40_like"/>
    <property type="match status" value="1"/>
</dbReference>
<gene>
    <name evidence="7" type="primary">LOC112292015</name>
    <name evidence="6" type="ORF">PHYPA_019121</name>
</gene>
<evidence type="ECO:0000313" key="8">
    <source>
        <dbReference type="Proteomes" id="UP000006727"/>
    </source>
</evidence>
<dbReference type="Pfam" id="PF21329">
    <property type="entry name" value="CYP38_PsbQ-like"/>
    <property type="match status" value="1"/>
</dbReference>
<evidence type="ECO:0000313" key="7">
    <source>
        <dbReference type="EnsemblPlants" id="Pp3c15_550V3.1"/>
    </source>
</evidence>
<evidence type="ECO:0000259" key="5">
    <source>
        <dbReference type="PROSITE" id="PS50072"/>
    </source>
</evidence>
<dbReference type="InterPro" id="IPR029000">
    <property type="entry name" value="Cyclophilin-like_dom_sf"/>
</dbReference>
<dbReference type="InterPro" id="IPR048563">
    <property type="entry name" value="CYP38_PsbQ-like"/>
</dbReference>
<dbReference type="EnsemblPlants" id="Pp3c15_550V3.1">
    <property type="protein sequence ID" value="Pp3c15_550V3.1"/>
    <property type="gene ID" value="Pp3c15_550"/>
</dbReference>
<dbReference type="InterPro" id="IPR023222">
    <property type="entry name" value="PsbQ-like_dom_sf"/>
</dbReference>
<dbReference type="InterPro" id="IPR044665">
    <property type="entry name" value="E_coli_cyclophilin_A-like"/>
</dbReference>
<dbReference type="SUPFAM" id="SSF50891">
    <property type="entry name" value="Cyclophilin-like"/>
    <property type="match status" value="1"/>
</dbReference>
<evidence type="ECO:0000256" key="3">
    <source>
        <dbReference type="ARBA" id="ARBA00023110"/>
    </source>
</evidence>
<dbReference type="RefSeq" id="XP_024395856.1">
    <property type="nucleotide sequence ID" value="XM_024540088.2"/>
</dbReference>
<protein>
    <recommendedName>
        <fullName evidence="1">peptidylprolyl isomerase</fullName>
        <ecNumber evidence="1">5.2.1.8</ecNumber>
    </recommendedName>
</protein>
<evidence type="ECO:0000256" key="4">
    <source>
        <dbReference type="ARBA" id="ARBA00023235"/>
    </source>
</evidence>
<sequence length="457" mass="49293">MVVATVLQSAQASLAAASTSRLGAAGFRKEGSLGAQCRHRSIGVVGGHRPCSIRAAAGTCSKDDQVLPNAVTKALQKCATCVAVAAALLMPLSATAADVAFERGPVIPELSVLISGPPIKDANALLRYALPINNKAIKEVQKSLEEITDEMKVPGEKALGPVERSVRQAARLFTQNKAQILADLAPAKKQEGEQVLNLLSDGLQDYQKQLESKDRSIVFPKQKELLRIVGDVEEAMVDKFPYEIPEEFANKPLLKGRATLEMKINVKDNPNVKDAILQIVLDGYNAPVTAGNFIDLVERKFYDGMEIQRSDGFVVQTGDPEGPAEGFVDPATGKVRTVPLEIMVDGEKEPIYGATLEELGKYKATTTLPFNAFGTMAMAREEFDNDSGSSQVFWLLKESELTPSSANILDGRYTVFGYVTENEELLADLKVGDVIESIRVVNGLDNLVNPSYKVGAA</sequence>
<accession>A0A2K1JBB9</accession>
<dbReference type="PANTHER" id="PTHR43246">
    <property type="entry name" value="PEPTIDYL-PROLYL CIS-TRANS ISOMERASE CYP38, CHLOROPLASTIC"/>
    <property type="match status" value="1"/>
</dbReference>
<dbReference type="Pfam" id="PF00160">
    <property type="entry name" value="Pro_isomerase"/>
    <property type="match status" value="1"/>
</dbReference>
<dbReference type="GO" id="GO:0003755">
    <property type="term" value="F:peptidyl-prolyl cis-trans isomerase activity"/>
    <property type="evidence" value="ECO:0000318"/>
    <property type="project" value="GO_Central"/>
</dbReference>
<dbReference type="STRING" id="3218.A0A2K1JBB9"/>
<name>A0A2K1JBB9_PHYPA</name>
<dbReference type="EnsemblPlants" id="Pp3c15_550V3.2">
    <property type="protein sequence ID" value="Pp3c15_550V3.2"/>
    <property type="gene ID" value="Pp3c15_550"/>
</dbReference>
<keyword evidence="3" id="KW-0697">Rotamase</keyword>
<dbReference type="GO" id="GO:0042549">
    <property type="term" value="P:photosystem II stabilization"/>
    <property type="evidence" value="ECO:0000318"/>
    <property type="project" value="GO_Central"/>
</dbReference>
<dbReference type="PROSITE" id="PS50072">
    <property type="entry name" value="CSA_PPIASE_2"/>
    <property type="match status" value="1"/>
</dbReference>
<dbReference type="OrthoDB" id="1735926at2759"/>
<reference evidence="6 8" key="1">
    <citation type="journal article" date="2008" name="Science">
        <title>The Physcomitrella genome reveals evolutionary insights into the conquest of land by plants.</title>
        <authorList>
            <person name="Rensing S."/>
            <person name="Lang D."/>
            <person name="Zimmer A."/>
            <person name="Terry A."/>
            <person name="Salamov A."/>
            <person name="Shapiro H."/>
            <person name="Nishiyama T."/>
            <person name="Perroud P.-F."/>
            <person name="Lindquist E."/>
            <person name="Kamisugi Y."/>
            <person name="Tanahashi T."/>
            <person name="Sakakibara K."/>
            <person name="Fujita T."/>
            <person name="Oishi K."/>
            <person name="Shin-I T."/>
            <person name="Kuroki Y."/>
            <person name="Toyoda A."/>
            <person name="Suzuki Y."/>
            <person name="Hashimoto A."/>
            <person name="Yamaguchi K."/>
            <person name="Sugano A."/>
            <person name="Kohara Y."/>
            <person name="Fujiyama A."/>
            <person name="Anterola A."/>
            <person name="Aoki S."/>
            <person name="Ashton N."/>
            <person name="Barbazuk W.B."/>
            <person name="Barker E."/>
            <person name="Bennetzen J."/>
            <person name="Bezanilla M."/>
            <person name="Blankenship R."/>
            <person name="Cho S.H."/>
            <person name="Dutcher S."/>
            <person name="Estelle M."/>
            <person name="Fawcett J.A."/>
            <person name="Gundlach H."/>
            <person name="Hanada K."/>
            <person name="Heyl A."/>
            <person name="Hicks K.A."/>
            <person name="Hugh J."/>
            <person name="Lohr M."/>
            <person name="Mayer K."/>
            <person name="Melkozernov A."/>
            <person name="Murata T."/>
            <person name="Nelson D."/>
            <person name="Pils B."/>
            <person name="Prigge M."/>
            <person name="Reiss B."/>
            <person name="Renner T."/>
            <person name="Rombauts S."/>
            <person name="Rushton P."/>
            <person name="Sanderfoot A."/>
            <person name="Schween G."/>
            <person name="Shiu S.-H."/>
            <person name="Stueber K."/>
            <person name="Theodoulou F.L."/>
            <person name="Tu H."/>
            <person name="Van de Peer Y."/>
            <person name="Verrier P.J."/>
            <person name="Waters E."/>
            <person name="Wood A."/>
            <person name="Yang L."/>
            <person name="Cove D."/>
            <person name="Cuming A."/>
            <person name="Hasebe M."/>
            <person name="Lucas S."/>
            <person name="Mishler D.B."/>
            <person name="Reski R."/>
            <person name="Grigoriev I."/>
            <person name="Quatrano R.S."/>
            <person name="Boore J.L."/>
        </authorList>
    </citation>
    <scope>NUCLEOTIDE SEQUENCE [LARGE SCALE GENOMIC DNA]</scope>
    <source>
        <strain evidence="7 8">cv. Gransden 2004</strain>
    </source>
</reference>
<feature type="domain" description="PPIase cyclophilin-type" evidence="5">
    <location>
        <begin position="277"/>
        <end position="457"/>
    </location>
</feature>
<dbReference type="EMBL" id="ABEU02000015">
    <property type="protein sequence ID" value="PNR38843.1"/>
    <property type="molecule type" value="Genomic_DNA"/>
</dbReference>
<dbReference type="EC" id="5.2.1.8" evidence="1"/>
<reference evidence="6 8" key="2">
    <citation type="journal article" date="2018" name="Plant J.">
        <title>The Physcomitrella patens chromosome-scale assembly reveals moss genome structure and evolution.</title>
        <authorList>
            <person name="Lang D."/>
            <person name="Ullrich K.K."/>
            <person name="Murat F."/>
            <person name="Fuchs J."/>
            <person name="Jenkins J."/>
            <person name="Haas F.B."/>
            <person name="Piednoel M."/>
            <person name="Gundlach H."/>
            <person name="Van Bel M."/>
            <person name="Meyberg R."/>
            <person name="Vives C."/>
            <person name="Morata J."/>
            <person name="Symeonidi A."/>
            <person name="Hiss M."/>
            <person name="Muchero W."/>
            <person name="Kamisugi Y."/>
            <person name="Saleh O."/>
            <person name="Blanc G."/>
            <person name="Decker E.L."/>
            <person name="van Gessel N."/>
            <person name="Grimwood J."/>
            <person name="Hayes R.D."/>
            <person name="Graham S.W."/>
            <person name="Gunter L.E."/>
            <person name="McDaniel S.F."/>
            <person name="Hoernstein S.N.W."/>
            <person name="Larsson A."/>
            <person name="Li F.W."/>
            <person name="Perroud P.F."/>
            <person name="Phillips J."/>
            <person name="Ranjan P."/>
            <person name="Rokshar D.S."/>
            <person name="Rothfels C.J."/>
            <person name="Schneider L."/>
            <person name="Shu S."/>
            <person name="Stevenson D.W."/>
            <person name="Thummler F."/>
            <person name="Tillich M."/>
            <person name="Villarreal Aguilar J.C."/>
            <person name="Widiez T."/>
            <person name="Wong G.K."/>
            <person name="Wymore A."/>
            <person name="Zhang Y."/>
            <person name="Zimmer A.D."/>
            <person name="Quatrano R.S."/>
            <person name="Mayer K.F.X."/>
            <person name="Goodstein D."/>
            <person name="Casacuberta J.M."/>
            <person name="Vandepoele K."/>
            <person name="Reski R."/>
            <person name="Cuming A.C."/>
            <person name="Tuskan G.A."/>
            <person name="Maumus F."/>
            <person name="Salse J."/>
            <person name="Schmutz J."/>
            <person name="Rensing S.A."/>
        </authorList>
    </citation>
    <scope>NUCLEOTIDE SEQUENCE [LARGE SCALE GENOMIC DNA]</scope>
    <source>
        <strain evidence="7 8">cv. Gransden 2004</strain>
    </source>
</reference>
<evidence type="ECO:0000256" key="1">
    <source>
        <dbReference type="ARBA" id="ARBA00013194"/>
    </source>
</evidence>
<dbReference type="AlphaFoldDB" id="A0A2K1JBB9"/>
<proteinExistence type="predicted"/>
<dbReference type="GeneID" id="112292015"/>
<dbReference type="PaxDb" id="3218-PP1S211_59V6.1"/>
<keyword evidence="8" id="KW-1185">Reference proteome</keyword>
<keyword evidence="4" id="KW-0413">Isomerase</keyword>
<keyword evidence="2" id="KW-0793">Thylakoid</keyword>
<evidence type="ECO:0000256" key="2">
    <source>
        <dbReference type="ARBA" id="ARBA00023078"/>
    </source>
</evidence>
<dbReference type="Gene3D" id="1.20.120.290">
    <property type="entry name" value="Oxygen-evolving enhancer protein 3 (PsbQ), four-helix up-down bundle"/>
    <property type="match status" value="1"/>
</dbReference>
<dbReference type="Proteomes" id="UP000006727">
    <property type="component" value="Chromosome 15"/>
</dbReference>